<keyword evidence="3" id="KW-0479">Metal-binding</keyword>
<feature type="region of interest" description="Disordered" evidence="6">
    <location>
        <begin position="39"/>
        <end position="60"/>
    </location>
</feature>
<dbReference type="PANTHER" id="PTHR42953:SF1">
    <property type="entry name" value="METAL-BINDING PROTEIN HI_0362-RELATED"/>
    <property type="match status" value="1"/>
</dbReference>
<dbReference type="PANTHER" id="PTHR42953">
    <property type="entry name" value="HIGH-AFFINITY ZINC UPTAKE SYSTEM PROTEIN ZNUA-RELATED"/>
    <property type="match status" value="1"/>
</dbReference>
<dbReference type="Proteomes" id="UP001604335">
    <property type="component" value="Unassembled WGS sequence"/>
</dbReference>
<evidence type="ECO:0000256" key="5">
    <source>
        <dbReference type="RuleBase" id="RU003512"/>
    </source>
</evidence>
<feature type="region of interest" description="Disordered" evidence="6">
    <location>
        <begin position="152"/>
        <end position="190"/>
    </location>
</feature>
<feature type="compositionally biased region" description="Low complexity" evidence="6">
    <location>
        <begin position="39"/>
        <end position="58"/>
    </location>
</feature>
<dbReference type="EMBL" id="JAZAQF010000028">
    <property type="protein sequence ID" value="MFG3817071.1"/>
    <property type="molecule type" value="Genomic_DNA"/>
</dbReference>
<evidence type="ECO:0000256" key="1">
    <source>
        <dbReference type="ARBA" id="ARBA00004196"/>
    </source>
</evidence>
<dbReference type="Pfam" id="PF01297">
    <property type="entry name" value="ZnuA"/>
    <property type="match status" value="1"/>
</dbReference>
<evidence type="ECO:0000256" key="4">
    <source>
        <dbReference type="ARBA" id="ARBA00022729"/>
    </source>
</evidence>
<sequence length="390" mass="41190">MTRTMAERRSRNRRIGRMQWPAIALGLALLGTGCGTGANSGATTPNGNNTPATSSTNPDRPKVVASGGVVCDLAQQIAGETIDLTCLVQPGRDPHTYEPTPSDRAAIESASLVLYGGYDFEGGLTKTLTSAPTQGPKVAIFEKAVPSPLKMAAHDHDHDHEQGHEDDHDHKTETAAKPEEDDHDHDADPKTATGEAAELVADPHVWHSPQNGQKLTAIVAAQLSQLIPAQADRYQQAAQALTGELQALDRWIQTQVATVPPDRRRLITTHDALRYYAQAYGFEVKGALSGLSTEERPTPSKLAELVKLVKAANVPAIFAEASTNPKTIATVAREAGVQVAPNPLYIDGPGAPGTAGSTYQTMLISNTCTVVNALGGQCEPKTAPLAKSGS</sequence>
<dbReference type="PRINTS" id="PR00690">
    <property type="entry name" value="ADHESNFAMILY"/>
</dbReference>
<dbReference type="InterPro" id="IPR006127">
    <property type="entry name" value="ZnuA-like"/>
</dbReference>
<dbReference type="Gene3D" id="3.40.50.1980">
    <property type="entry name" value="Nitrogenase molybdenum iron protein domain"/>
    <property type="match status" value="2"/>
</dbReference>
<comment type="subcellular location">
    <subcellularLocation>
        <location evidence="1">Cell envelope</location>
    </subcellularLocation>
</comment>
<reference evidence="9" key="1">
    <citation type="journal article" date="2024" name="Algal Res.">
        <title>Biochemical, toxicological and genomic investigation of a high-biomass producing Limnothrix strain isolated from Italian shallow drinking water reservoir.</title>
        <authorList>
            <person name="Simonazzi M."/>
            <person name="Shishido T.K."/>
            <person name="Delbaje E."/>
            <person name="Wahlsten M."/>
            <person name="Fewer D.P."/>
            <person name="Sivonen K."/>
            <person name="Pezzolesi L."/>
            <person name="Pistocchi R."/>
        </authorList>
    </citation>
    <scope>NUCLEOTIDE SEQUENCE [LARGE SCALE GENOMIC DNA]</scope>
    <source>
        <strain evidence="9">LRLZ20PSL1</strain>
    </source>
</reference>
<gene>
    <name evidence="8" type="ORF">VPK24_05440</name>
</gene>
<feature type="compositionally biased region" description="Basic and acidic residues" evidence="6">
    <location>
        <begin position="152"/>
        <end position="189"/>
    </location>
</feature>
<dbReference type="InterPro" id="IPR006129">
    <property type="entry name" value="AdhesinB"/>
</dbReference>
<dbReference type="InterPro" id="IPR006128">
    <property type="entry name" value="Lipoprotein_PsaA-like"/>
</dbReference>
<feature type="chain" id="PRO_5047227980" evidence="7">
    <location>
        <begin position="38"/>
        <end position="390"/>
    </location>
</feature>
<evidence type="ECO:0000256" key="7">
    <source>
        <dbReference type="SAM" id="SignalP"/>
    </source>
</evidence>
<dbReference type="SUPFAM" id="SSF53807">
    <property type="entry name" value="Helical backbone' metal receptor"/>
    <property type="match status" value="1"/>
</dbReference>
<dbReference type="RefSeq" id="WP_393011119.1">
    <property type="nucleotide sequence ID" value="NZ_JAZAQF010000028.1"/>
</dbReference>
<accession>A0ABW7C7R1</accession>
<comment type="similarity">
    <text evidence="5">Belongs to the bacterial solute-binding protein 9 family.</text>
</comment>
<dbReference type="InterPro" id="IPR050492">
    <property type="entry name" value="Bact_metal-bind_prot9"/>
</dbReference>
<keyword evidence="4 7" id="KW-0732">Signal</keyword>
<comment type="caution">
    <text evidence="8">The sequence shown here is derived from an EMBL/GenBank/DDBJ whole genome shotgun (WGS) entry which is preliminary data.</text>
</comment>
<evidence type="ECO:0000313" key="8">
    <source>
        <dbReference type="EMBL" id="MFG3817071.1"/>
    </source>
</evidence>
<evidence type="ECO:0000256" key="2">
    <source>
        <dbReference type="ARBA" id="ARBA00022448"/>
    </source>
</evidence>
<evidence type="ECO:0000313" key="9">
    <source>
        <dbReference type="Proteomes" id="UP001604335"/>
    </source>
</evidence>
<evidence type="ECO:0000256" key="3">
    <source>
        <dbReference type="ARBA" id="ARBA00022723"/>
    </source>
</evidence>
<feature type="signal peptide" evidence="7">
    <location>
        <begin position="1"/>
        <end position="37"/>
    </location>
</feature>
<protein>
    <submittedName>
        <fullName evidence="8">Metal ABC transporter substrate-binding protein</fullName>
    </submittedName>
</protein>
<keyword evidence="9" id="KW-1185">Reference proteome</keyword>
<organism evidence="8 9">
    <name type="scientific">Limnothrix redekei LRLZ20PSL1</name>
    <dbReference type="NCBI Taxonomy" id="3112953"/>
    <lineage>
        <taxon>Bacteria</taxon>
        <taxon>Bacillati</taxon>
        <taxon>Cyanobacteriota</taxon>
        <taxon>Cyanophyceae</taxon>
        <taxon>Pseudanabaenales</taxon>
        <taxon>Pseudanabaenaceae</taxon>
        <taxon>Limnothrix</taxon>
    </lineage>
</organism>
<dbReference type="PROSITE" id="PS51257">
    <property type="entry name" value="PROKAR_LIPOPROTEIN"/>
    <property type="match status" value="1"/>
</dbReference>
<dbReference type="PRINTS" id="PR00691">
    <property type="entry name" value="ADHESINB"/>
</dbReference>
<evidence type="ECO:0000256" key="6">
    <source>
        <dbReference type="SAM" id="MobiDB-lite"/>
    </source>
</evidence>
<proteinExistence type="inferred from homology"/>
<name>A0ABW7C7R1_9CYAN</name>
<keyword evidence="2 5" id="KW-0813">Transport</keyword>